<feature type="transmembrane region" description="Helical" evidence="1">
    <location>
        <begin position="85"/>
        <end position="108"/>
    </location>
</feature>
<name>A0A6A6U1D7_9PEZI</name>
<accession>A0A6A6U1D7</accession>
<evidence type="ECO:0000313" key="2">
    <source>
        <dbReference type="EMBL" id="KAF2664754.1"/>
    </source>
</evidence>
<keyword evidence="1" id="KW-0472">Membrane</keyword>
<gene>
    <name evidence="2" type="ORF">BT63DRAFT_460246</name>
</gene>
<dbReference type="AlphaFoldDB" id="A0A6A6U1D7"/>
<keyword evidence="3" id="KW-1185">Reference proteome</keyword>
<protein>
    <submittedName>
        <fullName evidence="2">Uncharacterized protein</fullName>
    </submittedName>
</protein>
<evidence type="ECO:0000256" key="1">
    <source>
        <dbReference type="SAM" id="Phobius"/>
    </source>
</evidence>
<dbReference type="EMBL" id="MU004242">
    <property type="protein sequence ID" value="KAF2664754.1"/>
    <property type="molecule type" value="Genomic_DNA"/>
</dbReference>
<dbReference type="Proteomes" id="UP000799302">
    <property type="component" value="Unassembled WGS sequence"/>
</dbReference>
<reference evidence="2" key="1">
    <citation type="journal article" date="2020" name="Stud. Mycol.">
        <title>101 Dothideomycetes genomes: a test case for predicting lifestyles and emergence of pathogens.</title>
        <authorList>
            <person name="Haridas S."/>
            <person name="Albert R."/>
            <person name="Binder M."/>
            <person name="Bloem J."/>
            <person name="Labutti K."/>
            <person name="Salamov A."/>
            <person name="Andreopoulos B."/>
            <person name="Baker S."/>
            <person name="Barry K."/>
            <person name="Bills G."/>
            <person name="Bluhm B."/>
            <person name="Cannon C."/>
            <person name="Castanera R."/>
            <person name="Culley D."/>
            <person name="Daum C."/>
            <person name="Ezra D."/>
            <person name="Gonzalez J."/>
            <person name="Henrissat B."/>
            <person name="Kuo A."/>
            <person name="Liang C."/>
            <person name="Lipzen A."/>
            <person name="Lutzoni F."/>
            <person name="Magnuson J."/>
            <person name="Mondo S."/>
            <person name="Nolan M."/>
            <person name="Ohm R."/>
            <person name="Pangilinan J."/>
            <person name="Park H.-J."/>
            <person name="Ramirez L."/>
            <person name="Alfaro M."/>
            <person name="Sun H."/>
            <person name="Tritt A."/>
            <person name="Yoshinaga Y."/>
            <person name="Zwiers L.-H."/>
            <person name="Turgeon B."/>
            <person name="Goodwin S."/>
            <person name="Spatafora J."/>
            <person name="Crous P."/>
            <person name="Grigoriev I."/>
        </authorList>
    </citation>
    <scope>NUCLEOTIDE SEQUENCE</scope>
    <source>
        <strain evidence="2">CBS 115976</strain>
    </source>
</reference>
<proteinExistence type="predicted"/>
<evidence type="ECO:0000313" key="3">
    <source>
        <dbReference type="Proteomes" id="UP000799302"/>
    </source>
</evidence>
<organism evidence="2 3">
    <name type="scientific">Microthyrium microscopicum</name>
    <dbReference type="NCBI Taxonomy" id="703497"/>
    <lineage>
        <taxon>Eukaryota</taxon>
        <taxon>Fungi</taxon>
        <taxon>Dikarya</taxon>
        <taxon>Ascomycota</taxon>
        <taxon>Pezizomycotina</taxon>
        <taxon>Dothideomycetes</taxon>
        <taxon>Dothideomycetes incertae sedis</taxon>
        <taxon>Microthyriales</taxon>
        <taxon>Microthyriaceae</taxon>
        <taxon>Microthyrium</taxon>
    </lineage>
</organism>
<feature type="transmembrane region" description="Helical" evidence="1">
    <location>
        <begin position="45"/>
        <end position="73"/>
    </location>
</feature>
<sequence>MPNSTMINTTQQSSTLTSTLTQTTSSSSIGSAATHHGNNDDTNTVLIGVLATYAIIHVGFWPIFFGLWLNIAWKRWPHLHQDGCWSLLTRFAVAFFAFFWPITAIWMYGPYKFLNYPGHTCCGYTQTDLEGAKSSCCGSWSWGKRKPDRTTNLTSYEGSVIDKCPELEMPMILKPLATHLHENKITTQ</sequence>
<keyword evidence="1" id="KW-1133">Transmembrane helix</keyword>
<keyword evidence="1" id="KW-0812">Transmembrane</keyword>